<organism evidence="4">
    <name type="scientific">Populus alba</name>
    <name type="common">White poplar</name>
    <dbReference type="NCBI Taxonomy" id="43335"/>
    <lineage>
        <taxon>Eukaryota</taxon>
        <taxon>Viridiplantae</taxon>
        <taxon>Streptophyta</taxon>
        <taxon>Embryophyta</taxon>
        <taxon>Tracheophyta</taxon>
        <taxon>Spermatophyta</taxon>
        <taxon>Magnoliopsida</taxon>
        <taxon>eudicotyledons</taxon>
        <taxon>Gunneridae</taxon>
        <taxon>Pentapetalae</taxon>
        <taxon>rosids</taxon>
        <taxon>fabids</taxon>
        <taxon>Malpighiales</taxon>
        <taxon>Salicaceae</taxon>
        <taxon>Saliceae</taxon>
        <taxon>Populus</taxon>
    </lineage>
</organism>
<feature type="domain" description="Glutaredoxin" evidence="3">
    <location>
        <begin position="259"/>
        <end position="325"/>
    </location>
</feature>
<gene>
    <name evidence="4" type="ORF">D5086_0000311120</name>
</gene>
<dbReference type="InterPro" id="IPR002109">
    <property type="entry name" value="Glutaredoxin"/>
</dbReference>
<dbReference type="InterPro" id="IPR036249">
    <property type="entry name" value="Thioredoxin-like_sf"/>
</dbReference>
<dbReference type="Pfam" id="PF00462">
    <property type="entry name" value="Glutaredoxin"/>
    <property type="match status" value="1"/>
</dbReference>
<name>A0A4U5MBT5_POPAL</name>
<dbReference type="PROSITE" id="PS51354">
    <property type="entry name" value="GLUTAREDOXIN_2"/>
    <property type="match status" value="1"/>
</dbReference>
<accession>A0A4U5MBT5</accession>
<feature type="region of interest" description="Disordered" evidence="2">
    <location>
        <begin position="174"/>
        <end position="193"/>
    </location>
</feature>
<sequence length="402" mass="45775">MKGIMKGKLVKKLLSMKPTGYLKETRVLHVNAADGFIDTLITKPSLEAQAQAETPELMVPKEVEKEKVKDCSFVADQEPDVIDVNELMKDLEEEEQGEEEEMEMEVDEDKENVRPVLKARVGLFGVKDKVESKGSHFRQIPLSEIDISSFQRPDLKSDGLFYPNLLTAFEKAAKEHMGVSEEERRESIDRENLERIREAETQARTQQENLEKSREAERNLEDREEEPPLKARRIEDDDDTGDPILGFPVKCPPGGSDSVILYTTTLRGIRKTFEDCNSIRFLLESFQVLFFERDVSMHMEFKEELWRILDGKVNPPRLFIKGRYIGGYEEVLGLHEQGWFRVLFDGIPIDRFIGSPCEGCAGVRFVLCFNCSGSHKVVAENGLSNICQDCNENGLVTCPLCC</sequence>
<protein>
    <submittedName>
        <fullName evidence="4">Glutaredoxin family protein</fullName>
    </submittedName>
</protein>
<dbReference type="STRING" id="43335.A0A4U5MBT5"/>
<evidence type="ECO:0000256" key="2">
    <source>
        <dbReference type="SAM" id="MobiDB-lite"/>
    </source>
</evidence>
<evidence type="ECO:0000256" key="1">
    <source>
        <dbReference type="SAM" id="Coils"/>
    </source>
</evidence>
<dbReference type="AlphaFoldDB" id="A0A4U5MBT5"/>
<keyword evidence="1" id="KW-0175">Coiled coil</keyword>
<dbReference type="PANTHER" id="PTHR45669:SF28">
    <property type="entry name" value="GLUTAREDOXIN DOMAIN-CONTAINING PROTEIN"/>
    <property type="match status" value="1"/>
</dbReference>
<feature type="region of interest" description="Disordered" evidence="2">
    <location>
        <begin position="200"/>
        <end position="248"/>
    </location>
</feature>
<evidence type="ECO:0000259" key="3">
    <source>
        <dbReference type="Pfam" id="PF00462"/>
    </source>
</evidence>
<comment type="caution">
    <text evidence="4">The sequence shown here is derived from an EMBL/GenBank/DDBJ whole genome shotgun (WGS) entry which is preliminary data.</text>
</comment>
<evidence type="ECO:0000313" key="4">
    <source>
        <dbReference type="EMBL" id="TKR66422.1"/>
    </source>
</evidence>
<dbReference type="Gene3D" id="3.40.30.10">
    <property type="entry name" value="Glutaredoxin"/>
    <property type="match status" value="1"/>
</dbReference>
<feature type="compositionally biased region" description="Basic and acidic residues" evidence="2">
    <location>
        <begin position="209"/>
        <end position="235"/>
    </location>
</feature>
<dbReference type="Pfam" id="PF23733">
    <property type="entry name" value="GRXCR1-2_C"/>
    <property type="match status" value="1"/>
</dbReference>
<dbReference type="CDD" id="cd03031">
    <property type="entry name" value="GRX_GRX_like"/>
    <property type="match status" value="1"/>
</dbReference>
<proteinExistence type="predicted"/>
<reference evidence="4" key="1">
    <citation type="submission" date="2018-10" db="EMBL/GenBank/DDBJ databases">
        <title>Population genomic analysis revealed the cold adaptation of white poplar.</title>
        <authorList>
            <person name="Liu Y.-J."/>
        </authorList>
    </citation>
    <scope>NUCLEOTIDE SEQUENCE [LARGE SCALE GENOMIC DNA]</scope>
    <source>
        <strain evidence="4">PAL-ZL1</strain>
    </source>
</reference>
<feature type="coiled-coil region" evidence="1">
    <location>
        <begin position="81"/>
        <end position="112"/>
    </location>
</feature>
<dbReference type="SUPFAM" id="SSF52833">
    <property type="entry name" value="Thioredoxin-like"/>
    <property type="match status" value="1"/>
</dbReference>
<dbReference type="EMBL" id="RCHU01001203">
    <property type="protein sequence ID" value="TKR66422.1"/>
    <property type="molecule type" value="Genomic_DNA"/>
</dbReference>
<dbReference type="PANTHER" id="PTHR45669">
    <property type="entry name" value="GLUTAREDOXIN DOMAIN-CONTAINING CYSTEINE-RICH PROTEIN CG12206-RELATED"/>
    <property type="match status" value="1"/>
</dbReference>